<proteinExistence type="predicted"/>
<dbReference type="EMBL" id="JAPEVG010000920">
    <property type="protein sequence ID" value="KAJ8454655.1"/>
    <property type="molecule type" value="Genomic_DNA"/>
</dbReference>
<sequence length="76" mass="8268">MLALDLPEQHLRLALHFLHEARLARLLLTLLVAAPRAACLVRRAALLGGTIRVCLGRAEALLALTVRVGGNFGTYR</sequence>
<reference evidence="1" key="1">
    <citation type="submission" date="2022-11" db="EMBL/GenBank/DDBJ databases">
        <title>Genome Sequence of Cubamyces cubensis.</title>
        <authorList>
            <person name="Buettner E."/>
        </authorList>
    </citation>
    <scope>NUCLEOTIDE SEQUENCE</scope>
    <source>
        <strain evidence="1">MPL-01</strain>
    </source>
</reference>
<evidence type="ECO:0000313" key="1">
    <source>
        <dbReference type="EMBL" id="KAJ8454655.1"/>
    </source>
</evidence>
<organism evidence="1 2">
    <name type="scientific">Trametes cubensis</name>
    <dbReference type="NCBI Taxonomy" id="1111947"/>
    <lineage>
        <taxon>Eukaryota</taxon>
        <taxon>Fungi</taxon>
        <taxon>Dikarya</taxon>
        <taxon>Basidiomycota</taxon>
        <taxon>Agaricomycotina</taxon>
        <taxon>Agaricomycetes</taxon>
        <taxon>Polyporales</taxon>
        <taxon>Polyporaceae</taxon>
        <taxon>Trametes</taxon>
    </lineage>
</organism>
<evidence type="ECO:0000313" key="2">
    <source>
        <dbReference type="Proteomes" id="UP001215151"/>
    </source>
</evidence>
<name>A0AAD7X3C3_9APHY</name>
<dbReference type="AlphaFoldDB" id="A0AAD7X3C3"/>
<keyword evidence="2" id="KW-1185">Reference proteome</keyword>
<protein>
    <submittedName>
        <fullName evidence="1">Uncharacterized protein</fullName>
    </submittedName>
</protein>
<dbReference type="Proteomes" id="UP001215151">
    <property type="component" value="Unassembled WGS sequence"/>
</dbReference>
<accession>A0AAD7X3C3</accession>
<comment type="caution">
    <text evidence="1">The sequence shown here is derived from an EMBL/GenBank/DDBJ whole genome shotgun (WGS) entry which is preliminary data.</text>
</comment>
<gene>
    <name evidence="1" type="ORF">ONZ51_g12906</name>
</gene>